<evidence type="ECO:0000259" key="2">
    <source>
        <dbReference type="Pfam" id="PF04059"/>
    </source>
</evidence>
<dbReference type="Proteomes" id="UP000008312">
    <property type="component" value="Unassembled WGS sequence"/>
</dbReference>
<evidence type="ECO:0000313" key="4">
    <source>
        <dbReference type="Proteomes" id="UP000008312"/>
    </source>
</evidence>
<sequence>MNGPNEVNGINGPNGPSGTIVLPGINAVGPVNGSSALTGPSGVSGYPLPSASGSACPSGPSGVRGASPAPLGALSSSSSSPSPFPSAGLSVRRGRGKKAPHVPSLPLPHPQSGLQETLEIDLAHLDPARRTLMIRNIPNSFTQEVLLQIVNAYIRDRFDFFYLPIDFRTQCNLGYCYINVVDTDTVRDLYRSFNNKHWPNTPSQKTCKICYARIQGRDTMYEHCKEWAVMHLGEQFRPLFFKSVDVVVDGEITHVMQRETPEVEMRMK</sequence>
<dbReference type="SUPFAM" id="SSF54928">
    <property type="entry name" value="RNA-binding domain, RBD"/>
    <property type="match status" value="1"/>
</dbReference>
<dbReference type="InterPro" id="IPR035979">
    <property type="entry name" value="RBD_domain_sf"/>
</dbReference>
<dbReference type="GeneID" id="24920330"/>
<dbReference type="OrthoDB" id="417481at2759"/>
<dbReference type="RefSeq" id="XP_012897379.1">
    <property type="nucleotide sequence ID" value="XM_013041925.1"/>
</dbReference>
<dbReference type="CDD" id="cd12277">
    <property type="entry name" value="RRM3_MEI2_EAR1_like"/>
    <property type="match status" value="1"/>
</dbReference>
<evidence type="ECO:0000256" key="1">
    <source>
        <dbReference type="SAM" id="MobiDB-lite"/>
    </source>
</evidence>
<proteinExistence type="predicted"/>
<dbReference type="GO" id="GO:0003676">
    <property type="term" value="F:nucleic acid binding"/>
    <property type="evidence" value="ECO:0007669"/>
    <property type="project" value="InterPro"/>
</dbReference>
<dbReference type="EMBL" id="FN668661">
    <property type="protein sequence ID" value="CBK23331.2"/>
    <property type="molecule type" value="Genomic_DNA"/>
</dbReference>
<dbReference type="InterPro" id="IPR012677">
    <property type="entry name" value="Nucleotide-bd_a/b_plait_sf"/>
</dbReference>
<dbReference type="Pfam" id="PF04059">
    <property type="entry name" value="RRM_2"/>
    <property type="match status" value="1"/>
</dbReference>
<feature type="region of interest" description="Disordered" evidence="1">
    <location>
        <begin position="1"/>
        <end position="110"/>
    </location>
</feature>
<gene>
    <name evidence="3" type="ORF">GSBLH_T00003222001</name>
</gene>
<dbReference type="AlphaFoldDB" id="D8M5J2"/>
<dbReference type="Gene3D" id="3.30.70.330">
    <property type="match status" value="1"/>
</dbReference>
<reference evidence="3" key="1">
    <citation type="submission" date="2010-02" db="EMBL/GenBank/DDBJ databases">
        <title>Sequencing and annotation of the Blastocystis hominis genome.</title>
        <authorList>
            <person name="Wincker P."/>
        </authorList>
    </citation>
    <scope>NUCLEOTIDE SEQUENCE</scope>
    <source>
        <strain evidence="3">Singapore isolate B</strain>
    </source>
</reference>
<dbReference type="OMA" id="CKEWAVM"/>
<name>D8M5J2_BLAHO</name>
<dbReference type="InParanoid" id="D8M5J2"/>
<protein>
    <recommendedName>
        <fullName evidence="2">Mei2-like C-terminal RNA recognition motif domain-containing protein</fullName>
    </recommendedName>
</protein>
<keyword evidence="4" id="KW-1185">Reference proteome</keyword>
<organism evidence="3">
    <name type="scientific">Blastocystis hominis</name>
    <dbReference type="NCBI Taxonomy" id="12968"/>
    <lineage>
        <taxon>Eukaryota</taxon>
        <taxon>Sar</taxon>
        <taxon>Stramenopiles</taxon>
        <taxon>Bigyra</taxon>
        <taxon>Opalozoa</taxon>
        <taxon>Opalinata</taxon>
        <taxon>Blastocystidae</taxon>
        <taxon>Blastocystis</taxon>
    </lineage>
</organism>
<dbReference type="InterPro" id="IPR007201">
    <property type="entry name" value="Mei2-like_Rrm_C"/>
</dbReference>
<accession>D8M5J2</accession>
<feature type="compositionally biased region" description="Low complexity" evidence="1">
    <location>
        <begin position="49"/>
        <end position="90"/>
    </location>
</feature>
<feature type="domain" description="Mei2-like C-terminal RNA recognition motif" evidence="2">
    <location>
        <begin position="129"/>
        <end position="223"/>
    </location>
</feature>
<evidence type="ECO:0000313" key="3">
    <source>
        <dbReference type="EMBL" id="CBK23331.2"/>
    </source>
</evidence>